<dbReference type="InterPro" id="IPR016024">
    <property type="entry name" value="ARM-type_fold"/>
</dbReference>
<dbReference type="Gene3D" id="1.25.10.10">
    <property type="entry name" value="Leucine-rich Repeat Variant"/>
    <property type="match status" value="2"/>
</dbReference>
<dbReference type="AlphaFoldDB" id="A0A6V8MU60"/>
<keyword evidence="4" id="KW-1185">Reference proteome</keyword>
<organism evidence="1 3">
    <name type="scientific">Geomonas paludis</name>
    <dbReference type="NCBI Taxonomy" id="2740185"/>
    <lineage>
        <taxon>Bacteria</taxon>
        <taxon>Pseudomonadati</taxon>
        <taxon>Thermodesulfobacteriota</taxon>
        <taxon>Desulfuromonadia</taxon>
        <taxon>Geobacterales</taxon>
        <taxon>Geobacteraceae</taxon>
        <taxon>Geomonas</taxon>
    </lineage>
</organism>
<reference evidence="2" key="3">
    <citation type="submission" date="2022-04" db="EMBL/GenBank/DDBJ databases">
        <authorList>
            <person name="Liu G."/>
        </authorList>
    </citation>
    <scope>NUCLEOTIDE SEQUENCE</scope>
    <source>
        <strain evidence="2">RG22</strain>
    </source>
</reference>
<dbReference type="EMBL" id="BLXY01000002">
    <property type="protein sequence ID" value="GFO63257.1"/>
    <property type="molecule type" value="Genomic_DNA"/>
</dbReference>
<reference evidence="3" key="1">
    <citation type="submission" date="2020-06" db="EMBL/GenBank/DDBJ databases">
        <title>Draft genomic sequecing of Geomonas sp. Red736.</title>
        <authorList>
            <person name="Itoh H."/>
            <person name="Xu Z.X."/>
            <person name="Ushijima N."/>
            <person name="Masuda Y."/>
            <person name="Shiratori Y."/>
            <person name="Senoo K."/>
        </authorList>
    </citation>
    <scope>NUCLEOTIDE SEQUENCE [LARGE SCALE GENOMIC DNA]</scope>
    <source>
        <strain evidence="3">Red736</strain>
    </source>
</reference>
<evidence type="ECO:0000313" key="1">
    <source>
        <dbReference type="EMBL" id="GFO63257.1"/>
    </source>
</evidence>
<dbReference type="Proteomes" id="UP000831485">
    <property type="component" value="Chromosome"/>
</dbReference>
<name>A0A6V8MU60_9BACT</name>
<accession>A0A6V8MU60</accession>
<dbReference type="InterPro" id="IPR011989">
    <property type="entry name" value="ARM-like"/>
</dbReference>
<gene>
    <name evidence="1" type="ORF">GMPD_11760</name>
    <name evidence="2" type="ORF">M1B72_11005</name>
</gene>
<dbReference type="RefSeq" id="WP_183346131.1">
    <property type="nucleotide sequence ID" value="NZ_BLXY01000002.1"/>
</dbReference>
<sequence length="301" mass="31774">MQFTAQEILDYVRSGGSSTGYLDFSGAEIDTVEPLIQYLADKDGQYRWLLARILGEIGPSVSCVSDALVRCTLSDMAPLRQHAALALGRIGGASVTVVSRLRDLLADQEKAVVVAAASSLLLLVPSSREAVTVLEEVLRQEPVELRYWAAAGLVDAAHLDQAILEAALGALEDPDDAIASYAAARISDTVPAESVAPHLVELLRSGNQKLQSGALRLVRNYGRALGFQGSGVVEAIVGAGLLDGDAREPEVTVTAMRAVRELMPGETTLLEAVMRLSCAGDSWVATVAGDVLEEIGALPLE</sequence>
<evidence type="ECO:0000313" key="4">
    <source>
        <dbReference type="Proteomes" id="UP000831485"/>
    </source>
</evidence>
<dbReference type="Pfam" id="PF13646">
    <property type="entry name" value="HEAT_2"/>
    <property type="match status" value="1"/>
</dbReference>
<dbReference type="EMBL" id="CP096574">
    <property type="protein sequence ID" value="UPU38211.1"/>
    <property type="molecule type" value="Genomic_DNA"/>
</dbReference>
<proteinExistence type="predicted"/>
<evidence type="ECO:0000313" key="3">
    <source>
        <dbReference type="Proteomes" id="UP000568888"/>
    </source>
</evidence>
<evidence type="ECO:0000313" key="2">
    <source>
        <dbReference type="EMBL" id="UPU38211.1"/>
    </source>
</evidence>
<dbReference type="SUPFAM" id="SSF48371">
    <property type="entry name" value="ARM repeat"/>
    <property type="match status" value="1"/>
</dbReference>
<reference evidence="1" key="2">
    <citation type="journal article" date="2021" name="Int. J. Syst. Evol. Microbiol.">
        <title>Geomonas silvestris sp. nov., Geomonas paludis sp. nov. and Geomonas limicola sp. nov., isolated from terrestrial environments, and emended description of the genus Geomonas.</title>
        <authorList>
            <person name="Itoh H."/>
            <person name="Xu Z."/>
            <person name="Masuda Y."/>
            <person name="Ushijima N."/>
            <person name="Hayakawa C."/>
            <person name="Shiratori Y."/>
            <person name="Senoo K."/>
        </authorList>
    </citation>
    <scope>NUCLEOTIDE SEQUENCE</scope>
    <source>
        <strain evidence="1">Red736</strain>
    </source>
</reference>
<dbReference type="Proteomes" id="UP000568888">
    <property type="component" value="Unassembled WGS sequence"/>
</dbReference>
<protein>
    <submittedName>
        <fullName evidence="2">HEAT repeat domain-containing protein</fullName>
    </submittedName>
</protein>